<dbReference type="PANTHER" id="PTHR43540:SF10">
    <property type="entry name" value="ISOCHORISMATASE"/>
    <property type="match status" value="1"/>
</dbReference>
<dbReference type="Gene3D" id="3.40.50.850">
    <property type="entry name" value="Isochorismatase-like"/>
    <property type="match status" value="1"/>
</dbReference>
<comment type="similarity">
    <text evidence="1">Belongs to the isochorismatase family.</text>
</comment>
<dbReference type="InterPro" id="IPR036380">
    <property type="entry name" value="Isochorismatase-like_sf"/>
</dbReference>
<name>A0A0R2JXJ3_9LACO</name>
<dbReference type="Proteomes" id="UP000051749">
    <property type="component" value="Unassembled WGS sequence"/>
</dbReference>
<protein>
    <submittedName>
        <fullName evidence="4">Isochorismatase</fullName>
    </submittedName>
</protein>
<accession>A0A0R2JXJ3</accession>
<evidence type="ECO:0000313" key="4">
    <source>
        <dbReference type="EMBL" id="KRN81848.1"/>
    </source>
</evidence>
<evidence type="ECO:0000313" key="5">
    <source>
        <dbReference type="Proteomes" id="UP000051749"/>
    </source>
</evidence>
<organism evidence="4 5">
    <name type="scientific">Pediococcus ethanolidurans</name>
    <dbReference type="NCBI Taxonomy" id="319653"/>
    <lineage>
        <taxon>Bacteria</taxon>
        <taxon>Bacillati</taxon>
        <taxon>Bacillota</taxon>
        <taxon>Bacilli</taxon>
        <taxon>Lactobacillales</taxon>
        <taxon>Lactobacillaceae</taxon>
        <taxon>Pediococcus</taxon>
    </lineage>
</organism>
<dbReference type="AlphaFoldDB" id="A0A0R2JXJ3"/>
<dbReference type="PATRIC" id="fig|319653.3.peg.691"/>
<dbReference type="SUPFAM" id="SSF52499">
    <property type="entry name" value="Isochorismatase-like hydrolases"/>
    <property type="match status" value="1"/>
</dbReference>
<evidence type="ECO:0000259" key="3">
    <source>
        <dbReference type="Pfam" id="PF00857"/>
    </source>
</evidence>
<keyword evidence="2" id="KW-0378">Hydrolase</keyword>
<feature type="domain" description="Isochorismatase-like" evidence="3">
    <location>
        <begin position="15"/>
        <end position="190"/>
    </location>
</feature>
<dbReference type="EMBL" id="JQBY01000018">
    <property type="protein sequence ID" value="KRN81848.1"/>
    <property type="molecule type" value="Genomic_DNA"/>
</dbReference>
<dbReference type="STRING" id="319653.SAMN04487973_11180"/>
<comment type="caution">
    <text evidence="4">The sequence shown here is derived from an EMBL/GenBank/DDBJ whole genome shotgun (WGS) entry which is preliminary data.</text>
</comment>
<reference evidence="4 5" key="1">
    <citation type="journal article" date="2015" name="Genome Announc.">
        <title>Expanding the biotechnology potential of lactobacilli through comparative genomics of 213 strains and associated genera.</title>
        <authorList>
            <person name="Sun Z."/>
            <person name="Harris H.M."/>
            <person name="McCann A."/>
            <person name="Guo C."/>
            <person name="Argimon S."/>
            <person name="Zhang W."/>
            <person name="Yang X."/>
            <person name="Jeffery I.B."/>
            <person name="Cooney J.C."/>
            <person name="Kagawa T.F."/>
            <person name="Liu W."/>
            <person name="Song Y."/>
            <person name="Salvetti E."/>
            <person name="Wrobel A."/>
            <person name="Rasinkangas P."/>
            <person name="Parkhill J."/>
            <person name="Rea M.C."/>
            <person name="O'Sullivan O."/>
            <person name="Ritari J."/>
            <person name="Douillard F.P."/>
            <person name="Paul Ross R."/>
            <person name="Yang R."/>
            <person name="Briner A.E."/>
            <person name="Felis G.E."/>
            <person name="de Vos W.M."/>
            <person name="Barrangou R."/>
            <person name="Klaenhammer T.R."/>
            <person name="Caufield P.W."/>
            <person name="Cui Y."/>
            <person name="Zhang H."/>
            <person name="O'Toole P.W."/>
        </authorList>
    </citation>
    <scope>NUCLEOTIDE SEQUENCE [LARGE SCALE GENOMIC DNA]</scope>
    <source>
        <strain evidence="4 5">DSM 22301</strain>
    </source>
</reference>
<evidence type="ECO:0000256" key="2">
    <source>
        <dbReference type="ARBA" id="ARBA00022801"/>
    </source>
</evidence>
<proteinExistence type="inferred from homology"/>
<dbReference type="GO" id="GO:0016787">
    <property type="term" value="F:hydrolase activity"/>
    <property type="evidence" value="ECO:0007669"/>
    <property type="project" value="UniProtKB-KW"/>
</dbReference>
<dbReference type="InterPro" id="IPR050272">
    <property type="entry name" value="Isochorismatase-like_hydrls"/>
</dbReference>
<evidence type="ECO:0000256" key="1">
    <source>
        <dbReference type="ARBA" id="ARBA00006336"/>
    </source>
</evidence>
<dbReference type="PANTHER" id="PTHR43540">
    <property type="entry name" value="PEROXYUREIDOACRYLATE/UREIDOACRYLATE AMIDOHYDROLASE-RELATED"/>
    <property type="match status" value="1"/>
</dbReference>
<gene>
    <name evidence="4" type="ORF">IV87_GL000680</name>
</gene>
<sequence>MKQKIGGILMKNPKALLIIDYTNDFVDTSGALTTGKPGQKIEPEILKLANTFLKNGDYVIFPTDLHKENDPFHPETKLFPPHNLKNTWGHELYDQVQIWFNNHQTDEHVYYFDKNRYSAFVNTNLDNFLRTHKICSLTLTGVCTDICVLHTAISAYNLNYQLTIPQNAVASFDQNGHTWALTHFKNSLGAQVI</sequence>
<dbReference type="Pfam" id="PF00857">
    <property type="entry name" value="Isochorismatase"/>
    <property type="match status" value="1"/>
</dbReference>
<dbReference type="CDD" id="cd00431">
    <property type="entry name" value="cysteine_hydrolases"/>
    <property type="match status" value="1"/>
</dbReference>
<dbReference type="InterPro" id="IPR000868">
    <property type="entry name" value="Isochorismatase-like_dom"/>
</dbReference>